<evidence type="ECO:0000313" key="4">
    <source>
        <dbReference type="Proteomes" id="UP000806285"/>
    </source>
</evidence>
<protein>
    <submittedName>
        <fullName evidence="3">Uncharacterized protein</fullName>
    </submittedName>
</protein>
<feature type="compositionally biased region" description="Acidic residues" evidence="1">
    <location>
        <begin position="152"/>
        <end position="162"/>
    </location>
</feature>
<dbReference type="EMBL" id="JADDIV010000003">
    <property type="protein sequence ID" value="MBE7368489.1"/>
    <property type="molecule type" value="Genomic_DNA"/>
</dbReference>
<keyword evidence="2" id="KW-0812">Transmembrane</keyword>
<organism evidence="3 4">
    <name type="scientific">Ramlibacter pallidus</name>
    <dbReference type="NCBI Taxonomy" id="2780087"/>
    <lineage>
        <taxon>Bacteria</taxon>
        <taxon>Pseudomonadati</taxon>
        <taxon>Pseudomonadota</taxon>
        <taxon>Betaproteobacteria</taxon>
        <taxon>Burkholderiales</taxon>
        <taxon>Comamonadaceae</taxon>
        <taxon>Ramlibacter</taxon>
    </lineage>
</organism>
<sequence>MPDTTLAATRATSGFLVETGSIRTPEVGSLRVLDTVVFDRAGLDLVATQAPADLFLSGLGSQGGDEGSRLDALQRSLRSPAFATELDRLRESVREDLKLDQAVSISVASVSLGLSLVYVLWLIRGGVLVASYLSALPAWRILDPLPVLARVDEEEGEDDEPWQDDRHDPRNSLRGFG</sequence>
<accession>A0ABR9S4X9</accession>
<proteinExistence type="predicted"/>
<comment type="caution">
    <text evidence="3">The sequence shown here is derived from an EMBL/GenBank/DDBJ whole genome shotgun (WGS) entry which is preliminary data.</text>
</comment>
<feature type="region of interest" description="Disordered" evidence="1">
    <location>
        <begin position="152"/>
        <end position="177"/>
    </location>
</feature>
<evidence type="ECO:0000256" key="2">
    <source>
        <dbReference type="SAM" id="Phobius"/>
    </source>
</evidence>
<keyword evidence="4" id="KW-1185">Reference proteome</keyword>
<evidence type="ECO:0000256" key="1">
    <source>
        <dbReference type="SAM" id="MobiDB-lite"/>
    </source>
</evidence>
<gene>
    <name evidence="3" type="ORF">IM787_13100</name>
</gene>
<reference evidence="3 4" key="1">
    <citation type="submission" date="2020-10" db="EMBL/GenBank/DDBJ databases">
        <title>Ramlibacter sp. HM2 16S ribosomal RNA gene Genome sequencing and assembly.</title>
        <authorList>
            <person name="Kang M."/>
        </authorList>
    </citation>
    <scope>NUCLEOTIDE SEQUENCE [LARGE SCALE GENOMIC DNA]</scope>
    <source>
        <strain evidence="3 4">HM2</strain>
    </source>
</reference>
<evidence type="ECO:0000313" key="3">
    <source>
        <dbReference type="EMBL" id="MBE7368489.1"/>
    </source>
</evidence>
<name>A0ABR9S4X9_9BURK</name>
<dbReference type="Proteomes" id="UP000806285">
    <property type="component" value="Unassembled WGS sequence"/>
</dbReference>
<feature type="transmembrane region" description="Helical" evidence="2">
    <location>
        <begin position="102"/>
        <end position="123"/>
    </location>
</feature>
<keyword evidence="2" id="KW-1133">Transmembrane helix</keyword>
<keyword evidence="2" id="KW-0472">Membrane</keyword>